<keyword evidence="3" id="KW-1185">Reference proteome</keyword>
<evidence type="ECO:0000256" key="1">
    <source>
        <dbReference type="SAM" id="SignalP"/>
    </source>
</evidence>
<feature type="signal peptide" evidence="1">
    <location>
        <begin position="1"/>
        <end position="19"/>
    </location>
</feature>
<reference evidence="2 3" key="1">
    <citation type="submission" date="2024-08" db="EMBL/GenBank/DDBJ databases">
        <authorList>
            <person name="Cucini C."/>
            <person name="Frati F."/>
        </authorList>
    </citation>
    <scope>NUCLEOTIDE SEQUENCE [LARGE SCALE GENOMIC DNA]</scope>
</reference>
<organism evidence="2 3">
    <name type="scientific">Orchesella dallaii</name>
    <dbReference type="NCBI Taxonomy" id="48710"/>
    <lineage>
        <taxon>Eukaryota</taxon>
        <taxon>Metazoa</taxon>
        <taxon>Ecdysozoa</taxon>
        <taxon>Arthropoda</taxon>
        <taxon>Hexapoda</taxon>
        <taxon>Collembola</taxon>
        <taxon>Entomobryomorpha</taxon>
        <taxon>Entomobryoidea</taxon>
        <taxon>Orchesellidae</taxon>
        <taxon>Orchesellinae</taxon>
        <taxon>Orchesella</taxon>
    </lineage>
</organism>
<feature type="chain" id="PRO_5045745570" evidence="1">
    <location>
        <begin position="20"/>
        <end position="94"/>
    </location>
</feature>
<accession>A0ABP1PVQ2</accession>
<comment type="caution">
    <text evidence="2">The sequence shown here is derived from an EMBL/GenBank/DDBJ whole genome shotgun (WGS) entry which is preliminary data.</text>
</comment>
<dbReference type="Proteomes" id="UP001642540">
    <property type="component" value="Unassembled WGS sequence"/>
</dbReference>
<evidence type="ECO:0000313" key="2">
    <source>
        <dbReference type="EMBL" id="CAL8075500.1"/>
    </source>
</evidence>
<evidence type="ECO:0000313" key="3">
    <source>
        <dbReference type="Proteomes" id="UP001642540"/>
    </source>
</evidence>
<dbReference type="EMBL" id="CAXLJM020000008">
    <property type="protein sequence ID" value="CAL8075500.1"/>
    <property type="molecule type" value="Genomic_DNA"/>
</dbReference>
<gene>
    <name evidence="2" type="ORF">ODALV1_LOCUS3195</name>
</gene>
<sequence>MRGVIILVSLCLFLNLAEGLEFYNCVYLDDDLPSDLSLVVPSESSCKPGKKPDKKFLVDCSKLIYTRSGTNGTENLNVLTNVLGDNHPLLVAPK</sequence>
<protein>
    <submittedName>
        <fullName evidence="2">Uncharacterized protein</fullName>
    </submittedName>
</protein>
<proteinExistence type="predicted"/>
<keyword evidence="1" id="KW-0732">Signal</keyword>
<name>A0ABP1PVQ2_9HEXA</name>